<keyword evidence="5" id="KW-0418">Kinase</keyword>
<keyword evidence="6" id="KW-1133">Transmembrane helix</keyword>
<organism evidence="8 9">
    <name type="scientific">Pelagibacterium luteolum</name>
    <dbReference type="NCBI Taxonomy" id="440168"/>
    <lineage>
        <taxon>Bacteria</taxon>
        <taxon>Pseudomonadati</taxon>
        <taxon>Pseudomonadota</taxon>
        <taxon>Alphaproteobacteria</taxon>
        <taxon>Hyphomicrobiales</taxon>
        <taxon>Devosiaceae</taxon>
        <taxon>Pelagibacterium</taxon>
    </lineage>
</organism>
<dbReference type="PANTHER" id="PTHR42878:SF15">
    <property type="entry name" value="BACTERIOPHYTOCHROME"/>
    <property type="match status" value="1"/>
</dbReference>
<dbReference type="SUPFAM" id="SSF55874">
    <property type="entry name" value="ATPase domain of HSP90 chaperone/DNA topoisomerase II/histidine kinase"/>
    <property type="match status" value="1"/>
</dbReference>
<sequence length="497" mass="54422">MPITSKGFARYSLALIIVGLLALIGVVAATIWLVERTQVYFEEVVEAREGRQAAVELRNLLQDAQSSQRGFLLTLDDAYLEPYQNAIGRIQPAYDRLAAVLAAYPQADEPMAQMQIDINDKLAELSQTIDLAAAGQSDEALAIVTTDTGEQMMTRMRTLLDAVIAAADERTFNGIVDQRGAANALRIVALIAALVIIAVVGGAAWMVLRYTRELDYARSEVEALNHDLEARVAERTTDLRRANEEVQRFAYIVTHDLRAPLVNIMGFTSELESALSPINALVAKHPEDSTDPVIVEARQTALEDLPEAIGFIRSSTRKMDGLINAILKISREGGRALKAERVDLTDLAESTVGAVQHQISDSEGEASIDIATPPVFTDRLALEQVLGNLLDNAIKYRHPDRPIQIEIKGRQERDGRIFIDVSDNGRGIAPEDHDRVFELFRRSGNQNVPGEGIGLAHVRIMARNLGGDITLKSNPVHGTTFTVSIAPDLRAIARSRA</sequence>
<dbReference type="CDD" id="cd00082">
    <property type="entry name" value="HisKA"/>
    <property type="match status" value="1"/>
</dbReference>
<dbReference type="Gene3D" id="3.30.565.10">
    <property type="entry name" value="Histidine kinase-like ATPase, C-terminal domain"/>
    <property type="match status" value="1"/>
</dbReference>
<name>A0A1G7VKV2_9HYPH</name>
<dbReference type="InterPro" id="IPR004358">
    <property type="entry name" value="Sig_transdc_His_kin-like_C"/>
</dbReference>
<dbReference type="InterPro" id="IPR005467">
    <property type="entry name" value="His_kinase_dom"/>
</dbReference>
<reference evidence="8 9" key="1">
    <citation type="submission" date="2016-10" db="EMBL/GenBank/DDBJ databases">
        <authorList>
            <person name="de Groot N.N."/>
        </authorList>
    </citation>
    <scope>NUCLEOTIDE SEQUENCE [LARGE SCALE GENOMIC DNA]</scope>
    <source>
        <strain evidence="8 9">CGMCC 1.10267</strain>
    </source>
</reference>
<evidence type="ECO:0000256" key="6">
    <source>
        <dbReference type="SAM" id="Phobius"/>
    </source>
</evidence>
<dbReference type="PRINTS" id="PR00344">
    <property type="entry name" value="BCTRLSENSOR"/>
</dbReference>
<gene>
    <name evidence="8" type="ORF">SAMN04487974_104197</name>
</gene>
<dbReference type="EMBL" id="FNCS01000004">
    <property type="protein sequence ID" value="SDG60307.1"/>
    <property type="molecule type" value="Genomic_DNA"/>
</dbReference>
<accession>A0A1G7VKV2</accession>
<dbReference type="InterPro" id="IPR036890">
    <property type="entry name" value="HATPase_C_sf"/>
</dbReference>
<dbReference type="InterPro" id="IPR007891">
    <property type="entry name" value="CHASE3"/>
</dbReference>
<comment type="catalytic activity">
    <reaction evidence="1">
        <text>ATP + protein L-histidine = ADP + protein N-phospho-L-histidine.</text>
        <dbReference type="EC" id="2.7.13.3"/>
    </reaction>
</comment>
<dbReference type="OrthoDB" id="9808408at2"/>
<protein>
    <recommendedName>
        <fullName evidence="2">histidine kinase</fullName>
        <ecNumber evidence="2">2.7.13.3</ecNumber>
    </recommendedName>
</protein>
<dbReference type="SMART" id="SM00387">
    <property type="entry name" value="HATPase_c"/>
    <property type="match status" value="1"/>
</dbReference>
<dbReference type="InterPro" id="IPR036097">
    <property type="entry name" value="HisK_dim/P_sf"/>
</dbReference>
<dbReference type="GO" id="GO:0007234">
    <property type="term" value="P:osmosensory signaling via phosphorelay pathway"/>
    <property type="evidence" value="ECO:0007669"/>
    <property type="project" value="TreeGrafter"/>
</dbReference>
<evidence type="ECO:0000256" key="3">
    <source>
        <dbReference type="ARBA" id="ARBA00022553"/>
    </source>
</evidence>
<dbReference type="InterPro" id="IPR050351">
    <property type="entry name" value="BphY/WalK/GraS-like"/>
</dbReference>
<keyword evidence="9" id="KW-1185">Reference proteome</keyword>
<proteinExistence type="predicted"/>
<feature type="domain" description="Histidine kinase" evidence="7">
    <location>
        <begin position="252"/>
        <end position="489"/>
    </location>
</feature>
<dbReference type="Gene3D" id="1.10.287.130">
    <property type="match status" value="1"/>
</dbReference>
<dbReference type="AlphaFoldDB" id="A0A1G7VKV2"/>
<dbReference type="STRING" id="440168.SAMN04487974_104197"/>
<keyword evidence="6" id="KW-0472">Membrane</keyword>
<dbReference type="Pfam" id="PF02518">
    <property type="entry name" value="HATPase_c"/>
    <property type="match status" value="1"/>
</dbReference>
<dbReference type="CDD" id="cd19410">
    <property type="entry name" value="HK9-like_sensor"/>
    <property type="match status" value="1"/>
</dbReference>
<keyword evidence="3" id="KW-0597">Phosphoprotein</keyword>
<dbReference type="InterPro" id="IPR003594">
    <property type="entry name" value="HATPase_dom"/>
</dbReference>
<feature type="transmembrane region" description="Helical" evidence="6">
    <location>
        <begin position="187"/>
        <end position="208"/>
    </location>
</feature>
<evidence type="ECO:0000256" key="4">
    <source>
        <dbReference type="ARBA" id="ARBA00022679"/>
    </source>
</evidence>
<evidence type="ECO:0000256" key="1">
    <source>
        <dbReference type="ARBA" id="ARBA00000085"/>
    </source>
</evidence>
<dbReference type="SUPFAM" id="SSF47384">
    <property type="entry name" value="Homodimeric domain of signal transducing histidine kinase"/>
    <property type="match status" value="1"/>
</dbReference>
<dbReference type="GO" id="GO:0000155">
    <property type="term" value="F:phosphorelay sensor kinase activity"/>
    <property type="evidence" value="ECO:0007669"/>
    <property type="project" value="InterPro"/>
</dbReference>
<evidence type="ECO:0000256" key="5">
    <source>
        <dbReference type="ARBA" id="ARBA00022777"/>
    </source>
</evidence>
<keyword evidence="6" id="KW-0812">Transmembrane</keyword>
<dbReference type="Pfam" id="PF05227">
    <property type="entry name" value="CHASE3"/>
    <property type="match status" value="1"/>
</dbReference>
<dbReference type="EC" id="2.7.13.3" evidence="2"/>
<dbReference type="RefSeq" id="WP_090595381.1">
    <property type="nucleotide sequence ID" value="NZ_FNCS01000004.1"/>
</dbReference>
<evidence type="ECO:0000259" key="7">
    <source>
        <dbReference type="PROSITE" id="PS50109"/>
    </source>
</evidence>
<dbReference type="GO" id="GO:0030295">
    <property type="term" value="F:protein kinase activator activity"/>
    <property type="evidence" value="ECO:0007669"/>
    <property type="project" value="TreeGrafter"/>
</dbReference>
<dbReference type="Proteomes" id="UP000199495">
    <property type="component" value="Unassembled WGS sequence"/>
</dbReference>
<dbReference type="PROSITE" id="PS50109">
    <property type="entry name" value="HIS_KIN"/>
    <property type="match status" value="1"/>
</dbReference>
<dbReference type="PANTHER" id="PTHR42878">
    <property type="entry name" value="TWO-COMPONENT HISTIDINE KINASE"/>
    <property type="match status" value="1"/>
</dbReference>
<dbReference type="GO" id="GO:0000156">
    <property type="term" value="F:phosphorelay response regulator activity"/>
    <property type="evidence" value="ECO:0007669"/>
    <property type="project" value="TreeGrafter"/>
</dbReference>
<keyword evidence="4" id="KW-0808">Transferase</keyword>
<evidence type="ECO:0000313" key="8">
    <source>
        <dbReference type="EMBL" id="SDG60307.1"/>
    </source>
</evidence>
<dbReference type="InterPro" id="IPR003661">
    <property type="entry name" value="HisK_dim/P_dom"/>
</dbReference>
<evidence type="ECO:0000256" key="2">
    <source>
        <dbReference type="ARBA" id="ARBA00012438"/>
    </source>
</evidence>
<evidence type="ECO:0000313" key="9">
    <source>
        <dbReference type="Proteomes" id="UP000199495"/>
    </source>
</evidence>
<dbReference type="SMART" id="SM00388">
    <property type="entry name" value="HisKA"/>
    <property type="match status" value="1"/>
</dbReference>